<dbReference type="SUPFAM" id="SSF51735">
    <property type="entry name" value="NAD(P)-binding Rossmann-fold domains"/>
    <property type="match status" value="1"/>
</dbReference>
<protein>
    <submittedName>
        <fullName evidence="2">NAD(P)-binding protein</fullName>
    </submittedName>
</protein>
<dbReference type="GO" id="GO:0016491">
    <property type="term" value="F:oxidoreductase activity"/>
    <property type="evidence" value="ECO:0007669"/>
    <property type="project" value="TreeGrafter"/>
</dbReference>
<dbReference type="InterPro" id="IPR036291">
    <property type="entry name" value="NAD(P)-bd_dom_sf"/>
</dbReference>
<accession>A0A6G1I8U7</accession>
<dbReference type="Pfam" id="PF00106">
    <property type="entry name" value="adh_short"/>
    <property type="match status" value="1"/>
</dbReference>
<proteinExistence type="inferred from homology"/>
<comment type="similarity">
    <text evidence="1">Belongs to the short-chain dehydrogenases/reductases (SDR) family.</text>
</comment>
<organism evidence="2 3">
    <name type="scientific">Trichodelitschia bisporula</name>
    <dbReference type="NCBI Taxonomy" id="703511"/>
    <lineage>
        <taxon>Eukaryota</taxon>
        <taxon>Fungi</taxon>
        <taxon>Dikarya</taxon>
        <taxon>Ascomycota</taxon>
        <taxon>Pezizomycotina</taxon>
        <taxon>Dothideomycetes</taxon>
        <taxon>Dothideomycetes incertae sedis</taxon>
        <taxon>Phaeotrichales</taxon>
        <taxon>Phaeotrichaceae</taxon>
        <taxon>Trichodelitschia</taxon>
    </lineage>
</organism>
<dbReference type="PANTHER" id="PTHR43544">
    <property type="entry name" value="SHORT-CHAIN DEHYDROGENASE/REDUCTASE"/>
    <property type="match status" value="1"/>
</dbReference>
<dbReference type="GO" id="GO:0019748">
    <property type="term" value="P:secondary metabolic process"/>
    <property type="evidence" value="ECO:0007669"/>
    <property type="project" value="TreeGrafter"/>
</dbReference>
<dbReference type="PANTHER" id="PTHR43544:SF32">
    <property type="entry name" value="CHAIN DEHYDROGENASE, PUTATIVE (AFU_ORTHOLOGUE AFUA_5G01530)-RELATED"/>
    <property type="match status" value="1"/>
</dbReference>
<dbReference type="GO" id="GO:0005737">
    <property type="term" value="C:cytoplasm"/>
    <property type="evidence" value="ECO:0007669"/>
    <property type="project" value="TreeGrafter"/>
</dbReference>
<evidence type="ECO:0000256" key="1">
    <source>
        <dbReference type="ARBA" id="ARBA00006484"/>
    </source>
</evidence>
<dbReference type="OrthoDB" id="191139at2759"/>
<name>A0A6G1I8U7_9PEZI</name>
<reference evidence="2" key="1">
    <citation type="journal article" date="2020" name="Stud. Mycol.">
        <title>101 Dothideomycetes genomes: a test case for predicting lifestyles and emergence of pathogens.</title>
        <authorList>
            <person name="Haridas S."/>
            <person name="Albert R."/>
            <person name="Binder M."/>
            <person name="Bloem J."/>
            <person name="Labutti K."/>
            <person name="Salamov A."/>
            <person name="Andreopoulos B."/>
            <person name="Baker S."/>
            <person name="Barry K."/>
            <person name="Bills G."/>
            <person name="Bluhm B."/>
            <person name="Cannon C."/>
            <person name="Castanera R."/>
            <person name="Culley D."/>
            <person name="Daum C."/>
            <person name="Ezra D."/>
            <person name="Gonzalez J."/>
            <person name="Henrissat B."/>
            <person name="Kuo A."/>
            <person name="Liang C."/>
            <person name="Lipzen A."/>
            <person name="Lutzoni F."/>
            <person name="Magnuson J."/>
            <person name="Mondo S."/>
            <person name="Nolan M."/>
            <person name="Ohm R."/>
            <person name="Pangilinan J."/>
            <person name="Park H.-J."/>
            <person name="Ramirez L."/>
            <person name="Alfaro M."/>
            <person name="Sun H."/>
            <person name="Tritt A."/>
            <person name="Yoshinaga Y."/>
            <person name="Zwiers L.-H."/>
            <person name="Turgeon B."/>
            <person name="Goodwin S."/>
            <person name="Spatafora J."/>
            <person name="Crous P."/>
            <person name="Grigoriev I."/>
        </authorList>
    </citation>
    <scope>NUCLEOTIDE SEQUENCE</scope>
    <source>
        <strain evidence="2">CBS 262.69</strain>
    </source>
</reference>
<keyword evidence="3" id="KW-1185">Reference proteome</keyword>
<dbReference type="InterPro" id="IPR051468">
    <property type="entry name" value="Fungal_SecMetab_SDRs"/>
</dbReference>
<dbReference type="EMBL" id="ML996688">
    <property type="protein sequence ID" value="KAF2404692.1"/>
    <property type="molecule type" value="Genomic_DNA"/>
</dbReference>
<sequence length="245" mass="26445">MSQQLLTLVTGANQGLGYYAAEILTTQHNHKVLVGCRDLEKGKAAVAKLLEANPPLDPSQLEPIVIDLEKDDTITAAAEYIKTKYGYLDILINNAAGYTFFQDEMRKEFNHSYNTNVVGTHLVTQALVPLLKASKAPAPGRRIVFVSSTLGSVAVTLSRPPQTAYLGYSITKSALNGLAGYYTVLLKEDGITVTIVCPGYCATNLNNYSGTAPPEDGAKELVAMATQGGLDMTGKWFRNGEEVPW</sequence>
<dbReference type="PRINTS" id="PR00081">
    <property type="entry name" value="GDHRDH"/>
</dbReference>
<dbReference type="Proteomes" id="UP000799640">
    <property type="component" value="Unassembled WGS sequence"/>
</dbReference>
<evidence type="ECO:0000313" key="3">
    <source>
        <dbReference type="Proteomes" id="UP000799640"/>
    </source>
</evidence>
<dbReference type="Gene3D" id="3.40.50.720">
    <property type="entry name" value="NAD(P)-binding Rossmann-like Domain"/>
    <property type="match status" value="1"/>
</dbReference>
<dbReference type="InterPro" id="IPR002347">
    <property type="entry name" value="SDR_fam"/>
</dbReference>
<dbReference type="AlphaFoldDB" id="A0A6G1I8U7"/>
<gene>
    <name evidence="2" type="ORF">EJ06DRAFT_519052</name>
</gene>
<evidence type="ECO:0000313" key="2">
    <source>
        <dbReference type="EMBL" id="KAF2404692.1"/>
    </source>
</evidence>